<dbReference type="GO" id="GO:0016887">
    <property type="term" value="F:ATP hydrolysis activity"/>
    <property type="evidence" value="ECO:0007669"/>
    <property type="project" value="InterPro"/>
</dbReference>
<proteinExistence type="predicted"/>
<dbReference type="SUPFAM" id="SSF52540">
    <property type="entry name" value="P-loop containing nucleoside triphosphate hydrolases"/>
    <property type="match status" value="1"/>
</dbReference>
<dbReference type="GO" id="GO:0015421">
    <property type="term" value="F:ABC-type oligopeptide transporter activity"/>
    <property type="evidence" value="ECO:0007669"/>
    <property type="project" value="TreeGrafter"/>
</dbReference>
<dbReference type="Pfam" id="PF00005">
    <property type="entry name" value="ABC_tran"/>
    <property type="match status" value="1"/>
</dbReference>
<dbReference type="SMART" id="SM00382">
    <property type="entry name" value="AAA"/>
    <property type="match status" value="1"/>
</dbReference>
<keyword evidence="3" id="KW-0547">Nucleotide-binding</keyword>
<evidence type="ECO:0000259" key="9">
    <source>
        <dbReference type="PROSITE" id="PS50893"/>
    </source>
</evidence>
<dbReference type="Gene3D" id="1.20.1560.10">
    <property type="entry name" value="ABC transporter type 1, transmembrane domain"/>
    <property type="match status" value="1"/>
</dbReference>
<dbReference type="Gene3D" id="3.40.50.300">
    <property type="entry name" value="P-loop containing nucleotide triphosphate hydrolases"/>
    <property type="match status" value="1"/>
</dbReference>
<dbReference type="SUPFAM" id="SSF90123">
    <property type="entry name" value="ABC transporter transmembrane region"/>
    <property type="match status" value="1"/>
</dbReference>
<evidence type="ECO:0000256" key="7">
    <source>
        <dbReference type="SAM" id="MobiDB-lite"/>
    </source>
</evidence>
<keyword evidence="4 11" id="KW-0067">ATP-binding</keyword>
<dbReference type="RefSeq" id="WP_175478933.1">
    <property type="nucleotide sequence ID" value="NZ_FNQM01000010.1"/>
</dbReference>
<evidence type="ECO:0000256" key="1">
    <source>
        <dbReference type="ARBA" id="ARBA00004651"/>
    </source>
</evidence>
<dbReference type="GO" id="GO:0005886">
    <property type="term" value="C:plasma membrane"/>
    <property type="evidence" value="ECO:0007669"/>
    <property type="project" value="UniProtKB-SubCell"/>
</dbReference>
<dbReference type="Pfam" id="PF00664">
    <property type="entry name" value="ABC_membrane"/>
    <property type="match status" value="1"/>
</dbReference>
<feature type="region of interest" description="Disordered" evidence="7">
    <location>
        <begin position="730"/>
        <end position="757"/>
    </location>
</feature>
<feature type="transmembrane region" description="Helical" evidence="8">
    <location>
        <begin position="336"/>
        <end position="354"/>
    </location>
</feature>
<evidence type="ECO:0000256" key="5">
    <source>
        <dbReference type="ARBA" id="ARBA00022989"/>
    </source>
</evidence>
<evidence type="ECO:0000256" key="3">
    <source>
        <dbReference type="ARBA" id="ARBA00022741"/>
    </source>
</evidence>
<dbReference type="InterPro" id="IPR003593">
    <property type="entry name" value="AAA+_ATPase"/>
</dbReference>
<dbReference type="STRING" id="89524.SAMN05444370_11081"/>
<reference evidence="11 12" key="1">
    <citation type="submission" date="2016-10" db="EMBL/GenBank/DDBJ databases">
        <authorList>
            <person name="de Groot N.N."/>
        </authorList>
    </citation>
    <scope>NUCLEOTIDE SEQUENCE [LARGE SCALE GENOMIC DNA]</scope>
    <source>
        <strain evidence="11 12">DSM 15345</strain>
    </source>
</reference>
<comment type="subcellular location">
    <subcellularLocation>
        <location evidence="1">Cell membrane</location>
        <topology evidence="1">Multi-pass membrane protein</topology>
    </subcellularLocation>
</comment>
<dbReference type="EMBL" id="FNQM01000010">
    <property type="protein sequence ID" value="SEA73003.1"/>
    <property type="molecule type" value="Genomic_DNA"/>
</dbReference>
<feature type="transmembrane region" description="Helical" evidence="8">
    <location>
        <begin position="419"/>
        <end position="443"/>
    </location>
</feature>
<protein>
    <submittedName>
        <fullName evidence="11">ATP-binding cassette, subfamily B/ATP-binding cassette, subfamily C, LapB</fullName>
    </submittedName>
</protein>
<keyword evidence="12" id="KW-1185">Reference proteome</keyword>
<dbReference type="AlphaFoldDB" id="A0A1H4DJJ5"/>
<dbReference type="Proteomes" id="UP000198703">
    <property type="component" value="Unassembled WGS sequence"/>
</dbReference>
<sequence length="757" mass="79989">MTAIGNRAEPAPMAGLAPREQARRYDPGPPPEDDADPGWAMDDLLEGMRDGRYGGRPLDGPGPAALVLLLHALGWRPDGRAFAAALPHFPPRFGVREIRETLLRLGFVGAPRRMIWRDAQSAQRPALAWGGSGSPHILLTDATGRLRAIDPATGRESRLLFATRVTVISFRPAEPGAAAEGGRRLGRFLGAHRRDLAVLFAITTLSTVLVLGGSLAVRAIYDHVIPSNGYDTLAAIGVIAACALALDLGLRAIKARISANVSARLLTRVGSAIFAKLLRLPLERLTGAPVSAQLDRIRQFESFQAMLSGPIAAVAVETPFIFAITLALFLMAGPLFLIPIVVGLLLGLLAMLALPGQRVREARHAAARRRFQTLMVEASTNAMALRAYGLRTVWTERLRQAAAEAARCRRRAATRRRMAFLVANATGPAATASVAIIGAALVMAGDLTMGALVGATILVNRATAPLQQAFAALWSAQDLGATYAQVDRLLAMPDAVEQPAPPVRRSFRGAVRLERLSYRHPGQADAALAGIELSLGAGVWAAVTGPAGAGKSTLLKVMAGLHAPQSGSVFIDDVNLRQMAPGEVRAIVGFAPDDPPLFHGSIAQNLRLGDPTAHRGRLLELCEELGAGPWLAAMPDGLDTRLDHAVQATLPAGFQQTLGIARALLARPRLLLLDQPATALDAALERALLDALAARRGETTIVVVTHRPSQLRLADVQIALDDGRLARCAPPAGARSTGLSHPPAPTARQSCATTGSD</sequence>
<evidence type="ECO:0000256" key="8">
    <source>
        <dbReference type="SAM" id="Phobius"/>
    </source>
</evidence>
<feature type="transmembrane region" description="Helical" evidence="8">
    <location>
        <begin position="305"/>
        <end position="330"/>
    </location>
</feature>
<evidence type="ECO:0000313" key="11">
    <source>
        <dbReference type="EMBL" id="SEA73003.1"/>
    </source>
</evidence>
<evidence type="ECO:0000256" key="6">
    <source>
        <dbReference type="ARBA" id="ARBA00023136"/>
    </source>
</evidence>
<gene>
    <name evidence="11" type="ORF">SAMN05444370_11081</name>
</gene>
<accession>A0A1H4DJJ5</accession>
<evidence type="ECO:0000259" key="10">
    <source>
        <dbReference type="PROSITE" id="PS50929"/>
    </source>
</evidence>
<dbReference type="InterPro" id="IPR027417">
    <property type="entry name" value="P-loop_NTPase"/>
</dbReference>
<organism evidence="11 12">
    <name type="scientific">Rubrimonas cliftonensis</name>
    <dbReference type="NCBI Taxonomy" id="89524"/>
    <lineage>
        <taxon>Bacteria</taxon>
        <taxon>Pseudomonadati</taxon>
        <taxon>Pseudomonadota</taxon>
        <taxon>Alphaproteobacteria</taxon>
        <taxon>Rhodobacterales</taxon>
        <taxon>Paracoccaceae</taxon>
        <taxon>Rubrimonas</taxon>
    </lineage>
</organism>
<dbReference type="InterPro" id="IPR011527">
    <property type="entry name" value="ABC1_TM_dom"/>
</dbReference>
<dbReference type="InterPro" id="IPR039421">
    <property type="entry name" value="Type_1_exporter"/>
</dbReference>
<dbReference type="PROSITE" id="PS50929">
    <property type="entry name" value="ABC_TM1F"/>
    <property type="match status" value="1"/>
</dbReference>
<feature type="transmembrane region" description="Helical" evidence="8">
    <location>
        <begin position="196"/>
        <end position="221"/>
    </location>
</feature>
<dbReference type="PROSITE" id="PS50893">
    <property type="entry name" value="ABC_TRANSPORTER_2"/>
    <property type="match status" value="1"/>
</dbReference>
<dbReference type="InterPro" id="IPR036640">
    <property type="entry name" value="ABC1_TM_sf"/>
</dbReference>
<keyword evidence="6 8" id="KW-0472">Membrane</keyword>
<feature type="domain" description="ABC transporter" evidence="9">
    <location>
        <begin position="511"/>
        <end position="747"/>
    </location>
</feature>
<dbReference type="PANTHER" id="PTHR43394:SF1">
    <property type="entry name" value="ATP-BINDING CASSETTE SUB-FAMILY B MEMBER 10, MITOCHONDRIAL"/>
    <property type="match status" value="1"/>
</dbReference>
<dbReference type="GO" id="GO:0005524">
    <property type="term" value="F:ATP binding"/>
    <property type="evidence" value="ECO:0007669"/>
    <property type="project" value="UniProtKB-KW"/>
</dbReference>
<feature type="transmembrane region" description="Helical" evidence="8">
    <location>
        <begin position="233"/>
        <end position="250"/>
    </location>
</feature>
<keyword evidence="2 8" id="KW-0812">Transmembrane</keyword>
<keyword evidence="5 8" id="KW-1133">Transmembrane helix</keyword>
<feature type="region of interest" description="Disordered" evidence="7">
    <location>
        <begin position="1"/>
        <end position="42"/>
    </location>
</feature>
<feature type="compositionally biased region" description="Polar residues" evidence="7">
    <location>
        <begin position="747"/>
        <end position="757"/>
    </location>
</feature>
<evidence type="ECO:0000256" key="2">
    <source>
        <dbReference type="ARBA" id="ARBA00022692"/>
    </source>
</evidence>
<feature type="domain" description="ABC transmembrane type-1" evidence="10">
    <location>
        <begin position="197"/>
        <end position="473"/>
    </location>
</feature>
<name>A0A1H4DJJ5_9RHOB</name>
<evidence type="ECO:0000256" key="4">
    <source>
        <dbReference type="ARBA" id="ARBA00022840"/>
    </source>
</evidence>
<evidence type="ECO:0000313" key="12">
    <source>
        <dbReference type="Proteomes" id="UP000198703"/>
    </source>
</evidence>
<dbReference type="InterPro" id="IPR003439">
    <property type="entry name" value="ABC_transporter-like_ATP-bd"/>
</dbReference>
<dbReference type="PANTHER" id="PTHR43394">
    <property type="entry name" value="ATP-DEPENDENT PERMEASE MDL1, MITOCHONDRIAL"/>
    <property type="match status" value="1"/>
</dbReference>